<reference evidence="8" key="1">
    <citation type="submission" date="2025-08" db="UniProtKB">
        <authorList>
            <consortium name="Ensembl"/>
        </authorList>
    </citation>
    <scope>IDENTIFICATION</scope>
</reference>
<keyword evidence="2 5" id="KW-0245">EGF-like domain</keyword>
<sequence>MTWRHHVRLLFVIGLALQIIHLGNSYQRGKHKGGREEVKIFAAPKLQQTTLNWTLSTFREVNGSEEGWWLQGSPYSRAFGERASLRQRCCWNGGTCVLGSFCVCPAHFTGRYCEHDQRRSDCGALVHGAWTFSSCRLCRCVFGALHCLPRQTFGGCAMWLILAQPFNSTSLLLKLPCQDSQEGKPSTPFTVFSRSFLPWWVISGEALSECTASTPPPSLLL</sequence>
<dbReference type="SUPFAM" id="SSF57196">
    <property type="entry name" value="EGF/Laminin"/>
    <property type="match status" value="2"/>
</dbReference>
<dbReference type="GO" id="GO:0038092">
    <property type="term" value="P:nodal signaling pathway"/>
    <property type="evidence" value="ECO:0007669"/>
    <property type="project" value="UniProtKB-ARBA"/>
</dbReference>
<feature type="signal peptide" evidence="6">
    <location>
        <begin position="1"/>
        <end position="25"/>
    </location>
</feature>
<feature type="chain" id="PRO_5034676451" description="EGF-like domain-containing protein" evidence="6">
    <location>
        <begin position="26"/>
        <end position="221"/>
    </location>
</feature>
<evidence type="ECO:0000256" key="2">
    <source>
        <dbReference type="ARBA" id="ARBA00022536"/>
    </source>
</evidence>
<name>A0A8D2JP00_SCIVU</name>
<evidence type="ECO:0000313" key="9">
    <source>
        <dbReference type="Proteomes" id="UP000694564"/>
    </source>
</evidence>
<dbReference type="FunFam" id="2.10.25.10:FF:000421">
    <property type="entry name" value="Teratocarcinoma-derived growth factor"/>
    <property type="match status" value="1"/>
</dbReference>
<feature type="domain" description="EGF-like" evidence="7">
    <location>
        <begin position="85"/>
        <end position="114"/>
    </location>
</feature>
<keyword evidence="3 5" id="KW-1015">Disulfide bond</keyword>
<proteinExistence type="inferred from homology"/>
<comment type="caution">
    <text evidence="5">Lacks conserved residue(s) required for the propagation of feature annotation.</text>
</comment>
<dbReference type="OrthoDB" id="9893603at2759"/>
<dbReference type="PROSITE" id="PS50026">
    <property type="entry name" value="EGF_3"/>
    <property type="match status" value="1"/>
</dbReference>
<protein>
    <recommendedName>
        <fullName evidence="7">EGF-like domain-containing protein</fullName>
    </recommendedName>
</protein>
<organism evidence="8 9">
    <name type="scientific">Sciurus vulgaris</name>
    <name type="common">Eurasian red squirrel</name>
    <dbReference type="NCBI Taxonomy" id="55149"/>
    <lineage>
        <taxon>Eukaryota</taxon>
        <taxon>Metazoa</taxon>
        <taxon>Chordata</taxon>
        <taxon>Craniata</taxon>
        <taxon>Vertebrata</taxon>
        <taxon>Euteleostomi</taxon>
        <taxon>Mammalia</taxon>
        <taxon>Eutheria</taxon>
        <taxon>Euarchontoglires</taxon>
        <taxon>Glires</taxon>
        <taxon>Rodentia</taxon>
        <taxon>Sciuromorpha</taxon>
        <taxon>Sciuridae</taxon>
        <taxon>Sciurinae</taxon>
        <taxon>Sciurini</taxon>
        <taxon>Sciurus</taxon>
    </lineage>
</organism>
<keyword evidence="4" id="KW-0325">Glycoprotein</keyword>
<dbReference type="Ensembl" id="ENSSVLT00005026967.1">
    <property type="protein sequence ID" value="ENSSVLP00005024265.1"/>
    <property type="gene ID" value="ENSSVLG00005019214.1"/>
</dbReference>
<evidence type="ECO:0000256" key="5">
    <source>
        <dbReference type="PROSITE-ProRule" id="PRU00076"/>
    </source>
</evidence>
<dbReference type="InterPro" id="IPR019011">
    <property type="entry name" value="Cryptic/Cripto_CFC-dom"/>
</dbReference>
<comment type="similarity">
    <text evidence="1">Belongs to the EGF-CFC (Cripto-1/FRL1/Cryptic) family.</text>
</comment>
<reference evidence="8" key="2">
    <citation type="submission" date="2025-09" db="UniProtKB">
        <authorList>
            <consortium name="Ensembl"/>
        </authorList>
    </citation>
    <scope>IDENTIFICATION</scope>
</reference>
<evidence type="ECO:0000313" key="8">
    <source>
        <dbReference type="Ensembl" id="ENSSVLP00005024265.1"/>
    </source>
</evidence>
<dbReference type="Gene3D" id="2.10.25.10">
    <property type="entry name" value="Laminin"/>
    <property type="match status" value="1"/>
</dbReference>
<dbReference type="Pfam" id="PF09443">
    <property type="entry name" value="CFC"/>
    <property type="match status" value="1"/>
</dbReference>
<dbReference type="InterPro" id="IPR000742">
    <property type="entry name" value="EGF"/>
</dbReference>
<dbReference type="AlphaFoldDB" id="A0A8D2JP00"/>
<evidence type="ECO:0000256" key="6">
    <source>
        <dbReference type="SAM" id="SignalP"/>
    </source>
</evidence>
<evidence type="ECO:0000256" key="4">
    <source>
        <dbReference type="ARBA" id="ARBA00023180"/>
    </source>
</evidence>
<evidence type="ECO:0000256" key="1">
    <source>
        <dbReference type="ARBA" id="ARBA00007384"/>
    </source>
</evidence>
<dbReference type="Proteomes" id="UP000694564">
    <property type="component" value="Chromosome 3"/>
</dbReference>
<dbReference type="PROSITE" id="PS00022">
    <property type="entry name" value="EGF_1"/>
    <property type="match status" value="1"/>
</dbReference>
<keyword evidence="6" id="KW-0732">Signal</keyword>
<feature type="disulfide bond" evidence="5">
    <location>
        <begin position="104"/>
        <end position="113"/>
    </location>
</feature>
<evidence type="ECO:0000256" key="3">
    <source>
        <dbReference type="ARBA" id="ARBA00023157"/>
    </source>
</evidence>
<evidence type="ECO:0000259" key="7">
    <source>
        <dbReference type="PROSITE" id="PS50026"/>
    </source>
</evidence>
<dbReference type="GO" id="GO:0070697">
    <property type="term" value="F:activin receptor binding"/>
    <property type="evidence" value="ECO:0007669"/>
    <property type="project" value="UniProtKB-ARBA"/>
</dbReference>
<accession>A0A8D2JP00</accession>
<keyword evidence="9" id="KW-1185">Reference proteome</keyword>
<dbReference type="GeneTree" id="ENSGT00940000162302"/>